<gene>
    <name evidence="6" type="ORF">FB458_0896</name>
</gene>
<dbReference type="AlphaFoldDB" id="A0A542DXM5"/>
<dbReference type="GO" id="GO:0003700">
    <property type="term" value="F:DNA-binding transcription factor activity"/>
    <property type="evidence" value="ECO:0007669"/>
    <property type="project" value="InterPro"/>
</dbReference>
<reference evidence="6 7" key="1">
    <citation type="submission" date="2019-06" db="EMBL/GenBank/DDBJ databases">
        <title>Sequencing the genomes of 1000 actinobacteria strains.</title>
        <authorList>
            <person name="Klenk H.-P."/>
        </authorList>
    </citation>
    <scope>NUCLEOTIDE SEQUENCE [LARGE SCALE GENOMIC DNA]</scope>
    <source>
        <strain evidence="6 7">DSM 18607</strain>
    </source>
</reference>
<dbReference type="Proteomes" id="UP000317893">
    <property type="component" value="Unassembled WGS sequence"/>
</dbReference>
<dbReference type="Pfam" id="PF00126">
    <property type="entry name" value="HTH_1"/>
    <property type="match status" value="1"/>
</dbReference>
<name>A0A542DXM5_9MICO</name>
<dbReference type="InterPro" id="IPR036390">
    <property type="entry name" value="WH_DNA-bd_sf"/>
</dbReference>
<dbReference type="InterPro" id="IPR000847">
    <property type="entry name" value="LysR_HTH_N"/>
</dbReference>
<dbReference type="RefSeq" id="WP_141847120.1">
    <property type="nucleotide sequence ID" value="NZ_BAAAPR010000017.1"/>
</dbReference>
<evidence type="ECO:0000256" key="1">
    <source>
        <dbReference type="ARBA" id="ARBA00009437"/>
    </source>
</evidence>
<dbReference type="PANTHER" id="PTHR30126:SF39">
    <property type="entry name" value="HTH-TYPE TRANSCRIPTIONAL REGULATOR CYSL"/>
    <property type="match status" value="1"/>
</dbReference>
<dbReference type="InterPro" id="IPR036388">
    <property type="entry name" value="WH-like_DNA-bd_sf"/>
</dbReference>
<evidence type="ECO:0000256" key="3">
    <source>
        <dbReference type="ARBA" id="ARBA00023125"/>
    </source>
</evidence>
<protein>
    <submittedName>
        <fullName evidence="6">Molybdate transport repressor ModE-like protein</fullName>
    </submittedName>
</protein>
<dbReference type="Gene3D" id="1.10.10.10">
    <property type="entry name" value="Winged helix-like DNA-binding domain superfamily/Winged helix DNA-binding domain"/>
    <property type="match status" value="1"/>
</dbReference>
<dbReference type="GO" id="GO:0000976">
    <property type="term" value="F:transcription cis-regulatory region binding"/>
    <property type="evidence" value="ECO:0007669"/>
    <property type="project" value="TreeGrafter"/>
</dbReference>
<dbReference type="PANTHER" id="PTHR30126">
    <property type="entry name" value="HTH-TYPE TRANSCRIPTIONAL REGULATOR"/>
    <property type="match status" value="1"/>
</dbReference>
<keyword evidence="7" id="KW-1185">Reference proteome</keyword>
<keyword evidence="2" id="KW-0805">Transcription regulation</keyword>
<sequence>MTSRVPDLDALRLLDAVGRTGSIGGAARAVGTTQQSASERLRSVEGTVGLPLVRRGPRGSELTDAGVVVAGWGRRLLDLADEIDLAIDGLRGDRDRGLTVWASMTVAEGLLPRWLVLLRQRRSADGLAPTAVRFTAANSTQVAAAVRDGTADLGFVEGAAPPAGLRSTVVAHDELVLVAAPGDPLARRRTPVEPAEVAALTTTGREPGSGTRAVLERALRRHRLEPRVAVELTTATAVREAVAAGGPPAVLGARAVARDLAEGRLVRVPVAGLDLRRAFRAVWSGSAQPPAGPVRQLVGIAREDVG</sequence>
<accession>A0A542DXM5</accession>
<keyword evidence="3" id="KW-0238">DNA-binding</keyword>
<proteinExistence type="inferred from homology"/>
<evidence type="ECO:0000256" key="2">
    <source>
        <dbReference type="ARBA" id="ARBA00023015"/>
    </source>
</evidence>
<evidence type="ECO:0000256" key="4">
    <source>
        <dbReference type="ARBA" id="ARBA00023163"/>
    </source>
</evidence>
<dbReference type="InterPro" id="IPR005119">
    <property type="entry name" value="LysR_subst-bd"/>
</dbReference>
<evidence type="ECO:0000313" key="6">
    <source>
        <dbReference type="EMBL" id="TQJ07826.1"/>
    </source>
</evidence>
<dbReference type="PROSITE" id="PS50931">
    <property type="entry name" value="HTH_LYSR"/>
    <property type="match status" value="1"/>
</dbReference>
<comment type="similarity">
    <text evidence="1">Belongs to the LysR transcriptional regulatory family.</text>
</comment>
<dbReference type="EMBL" id="VFMN01000001">
    <property type="protein sequence ID" value="TQJ07826.1"/>
    <property type="molecule type" value="Genomic_DNA"/>
</dbReference>
<dbReference type="SUPFAM" id="SSF53850">
    <property type="entry name" value="Periplasmic binding protein-like II"/>
    <property type="match status" value="1"/>
</dbReference>
<dbReference type="Pfam" id="PF03466">
    <property type="entry name" value="LysR_substrate"/>
    <property type="match status" value="1"/>
</dbReference>
<dbReference type="Gene3D" id="3.40.190.10">
    <property type="entry name" value="Periplasmic binding protein-like II"/>
    <property type="match status" value="2"/>
</dbReference>
<organism evidence="6 7">
    <name type="scientific">Lapillicoccus jejuensis</name>
    <dbReference type="NCBI Taxonomy" id="402171"/>
    <lineage>
        <taxon>Bacteria</taxon>
        <taxon>Bacillati</taxon>
        <taxon>Actinomycetota</taxon>
        <taxon>Actinomycetes</taxon>
        <taxon>Micrococcales</taxon>
        <taxon>Intrasporangiaceae</taxon>
        <taxon>Lapillicoccus</taxon>
    </lineage>
</organism>
<feature type="domain" description="HTH lysR-type" evidence="5">
    <location>
        <begin position="6"/>
        <end position="63"/>
    </location>
</feature>
<keyword evidence="4" id="KW-0804">Transcription</keyword>
<dbReference type="OrthoDB" id="9808620at2"/>
<evidence type="ECO:0000313" key="7">
    <source>
        <dbReference type="Proteomes" id="UP000317893"/>
    </source>
</evidence>
<dbReference type="SUPFAM" id="SSF46785">
    <property type="entry name" value="Winged helix' DNA-binding domain"/>
    <property type="match status" value="1"/>
</dbReference>
<evidence type="ECO:0000259" key="5">
    <source>
        <dbReference type="PROSITE" id="PS50931"/>
    </source>
</evidence>
<comment type="caution">
    <text evidence="6">The sequence shown here is derived from an EMBL/GenBank/DDBJ whole genome shotgun (WGS) entry which is preliminary data.</text>
</comment>